<feature type="signal peptide" evidence="13">
    <location>
        <begin position="1"/>
        <end position="21"/>
    </location>
</feature>
<evidence type="ECO:0000256" key="9">
    <source>
        <dbReference type="ARBA" id="ARBA00023295"/>
    </source>
</evidence>
<keyword evidence="8 11" id="KW-0119">Carbohydrate metabolism</keyword>
<keyword evidence="6 15" id="KW-0858">Xylan degradation</keyword>
<dbReference type="SMART" id="SM00633">
    <property type="entry name" value="Glyco_10"/>
    <property type="match status" value="1"/>
</dbReference>
<dbReference type="Pfam" id="PF00331">
    <property type="entry name" value="Glyco_hydro_10"/>
    <property type="match status" value="1"/>
</dbReference>
<evidence type="ECO:0000256" key="2">
    <source>
        <dbReference type="ARBA" id="ARBA00004613"/>
    </source>
</evidence>
<accession>J3NZ13</accession>
<dbReference type="EC" id="3.2.1.8" evidence="11"/>
<evidence type="ECO:0000256" key="1">
    <source>
        <dbReference type="ARBA" id="ARBA00000681"/>
    </source>
</evidence>
<dbReference type="HOGENOM" id="CLU_020161_12_0_1"/>
<dbReference type="RefSeq" id="XP_009222596.1">
    <property type="nucleotide sequence ID" value="XM_009224332.1"/>
</dbReference>
<dbReference type="InterPro" id="IPR001000">
    <property type="entry name" value="GH10_dom"/>
</dbReference>
<protein>
    <recommendedName>
        <fullName evidence="11">Beta-xylanase</fullName>
        <ecNumber evidence="11">3.2.1.8</ecNumber>
    </recommendedName>
</protein>
<comment type="pathway">
    <text evidence="3">Glycan degradation; xylan degradation.</text>
</comment>
<name>J3NZ13_GAET3</name>
<dbReference type="EMBL" id="GL385397">
    <property type="protein sequence ID" value="EJT76596.1"/>
    <property type="molecule type" value="Genomic_DNA"/>
</dbReference>
<dbReference type="EnsemblFungi" id="EJT76596">
    <property type="protein sequence ID" value="EJT76596"/>
    <property type="gene ID" value="GGTG_06513"/>
</dbReference>
<evidence type="ECO:0000313" key="17">
    <source>
        <dbReference type="Proteomes" id="UP000006039"/>
    </source>
</evidence>
<feature type="chain" id="PRO_5015094658" description="Beta-xylanase" evidence="13">
    <location>
        <begin position="22"/>
        <end position="451"/>
    </location>
</feature>
<evidence type="ECO:0000256" key="12">
    <source>
        <dbReference type="SAM" id="MobiDB-lite"/>
    </source>
</evidence>
<dbReference type="GeneID" id="20346971"/>
<dbReference type="OrthoDB" id="3055998at2759"/>
<evidence type="ECO:0000256" key="8">
    <source>
        <dbReference type="ARBA" id="ARBA00023277"/>
    </source>
</evidence>
<evidence type="ECO:0000313" key="15">
    <source>
        <dbReference type="EMBL" id="EJT76596.1"/>
    </source>
</evidence>
<sequence length="451" mass="47505">MMARFPALATLLLTAASGALGQAGGSGGGAAADEGLHSLAVKAGKLYFGTATDTNNFRDATYTGIVKDVREFGLVVPENSMKWGNIQPRPDEFNFDPPNQVANLAKSDQRLLRCHTLVWHSQLPSFVQNGQFTKESLTKVIETHINRVMGHFKGQCYAWDVVNEAANEDGSFRNSVFFKTLGKDFIPLSFKLAAAADPAAKLYYNDFNVEFKGKKADTALSIVKLVKDAGERIDGVGFQGHFTVGKTPSRQDLATHLKRFTDLGVEVSYTELDIRHSKVPANAAARQQQATDYTSVVGACLDTPKCVGVIAWQFTDKFSWIPGTFPGAGEACLLDQNYQKTPAYTAVAELLRSAAAGGGAANRGTNRTADASALDTLDGGLSPAPISPPVPVKNEGGGDPSAPAAAPVEANEKSTAAGKAAPVAAGSSMLQPTLGGACLAMAMVAAGMLFL</sequence>
<dbReference type="GO" id="GO:0031176">
    <property type="term" value="F:endo-1,4-beta-xylanase activity"/>
    <property type="evidence" value="ECO:0007669"/>
    <property type="project" value="UniProtKB-EC"/>
</dbReference>
<organism evidence="15">
    <name type="scientific">Gaeumannomyces tritici (strain R3-111a-1)</name>
    <name type="common">Wheat and barley take-all root rot fungus</name>
    <name type="synonym">Gaeumannomyces graminis var. tritici</name>
    <dbReference type="NCBI Taxonomy" id="644352"/>
    <lineage>
        <taxon>Eukaryota</taxon>
        <taxon>Fungi</taxon>
        <taxon>Dikarya</taxon>
        <taxon>Ascomycota</taxon>
        <taxon>Pezizomycotina</taxon>
        <taxon>Sordariomycetes</taxon>
        <taxon>Sordariomycetidae</taxon>
        <taxon>Magnaporthales</taxon>
        <taxon>Magnaporthaceae</taxon>
        <taxon>Gaeumannomyces</taxon>
    </lineage>
</organism>
<dbReference type="PANTHER" id="PTHR31490">
    <property type="entry name" value="GLYCOSYL HYDROLASE"/>
    <property type="match status" value="1"/>
</dbReference>
<reference evidence="15" key="3">
    <citation type="submission" date="2010-09" db="EMBL/GenBank/DDBJ databases">
        <title>Annotation of Gaeumannomyces graminis var. tritici R3-111a-1.</title>
        <authorList>
            <consortium name="The Broad Institute Genome Sequencing Platform"/>
            <person name="Ma L.-J."/>
            <person name="Dead R."/>
            <person name="Young S.K."/>
            <person name="Zeng Q."/>
            <person name="Gargeya S."/>
            <person name="Fitzgerald M."/>
            <person name="Haas B."/>
            <person name="Abouelleil A."/>
            <person name="Alvarado L."/>
            <person name="Arachchi H.M."/>
            <person name="Berlin A."/>
            <person name="Brown A."/>
            <person name="Chapman S.B."/>
            <person name="Chen Z."/>
            <person name="Dunbar C."/>
            <person name="Freedman E."/>
            <person name="Gearin G."/>
            <person name="Gellesch M."/>
            <person name="Goldberg J."/>
            <person name="Griggs A."/>
            <person name="Gujja S."/>
            <person name="Heiman D."/>
            <person name="Howarth C."/>
            <person name="Larson L."/>
            <person name="Lui A."/>
            <person name="MacDonald P.J.P."/>
            <person name="Mehta T."/>
            <person name="Montmayeur A."/>
            <person name="Murphy C."/>
            <person name="Neiman D."/>
            <person name="Pearson M."/>
            <person name="Priest M."/>
            <person name="Roberts A."/>
            <person name="Saif S."/>
            <person name="Shea T."/>
            <person name="Shenoy N."/>
            <person name="Sisk P."/>
            <person name="Stolte C."/>
            <person name="Sykes S."/>
            <person name="Yandava C."/>
            <person name="Wortman J."/>
            <person name="Nusbaum C."/>
            <person name="Birren B."/>
        </authorList>
    </citation>
    <scope>NUCLEOTIDE SEQUENCE</scope>
    <source>
        <strain evidence="15">R3-111a-1</strain>
    </source>
</reference>
<reference evidence="15" key="2">
    <citation type="submission" date="2010-07" db="EMBL/GenBank/DDBJ databases">
        <authorList>
            <consortium name="The Broad Institute Genome Sequencing Platform"/>
            <consortium name="Broad Institute Genome Sequencing Center for Infectious Disease"/>
            <person name="Ma L.-J."/>
            <person name="Dead R."/>
            <person name="Young S."/>
            <person name="Zeng Q."/>
            <person name="Koehrsen M."/>
            <person name="Alvarado L."/>
            <person name="Berlin A."/>
            <person name="Chapman S.B."/>
            <person name="Chen Z."/>
            <person name="Freedman E."/>
            <person name="Gellesch M."/>
            <person name="Goldberg J."/>
            <person name="Griggs A."/>
            <person name="Gujja S."/>
            <person name="Heilman E.R."/>
            <person name="Heiman D."/>
            <person name="Hepburn T."/>
            <person name="Howarth C."/>
            <person name="Jen D."/>
            <person name="Larson L."/>
            <person name="Mehta T."/>
            <person name="Neiman D."/>
            <person name="Pearson M."/>
            <person name="Roberts A."/>
            <person name="Saif S."/>
            <person name="Shea T."/>
            <person name="Shenoy N."/>
            <person name="Sisk P."/>
            <person name="Stolte C."/>
            <person name="Sykes S."/>
            <person name="Walk T."/>
            <person name="White J."/>
            <person name="Yandava C."/>
            <person name="Haas B."/>
            <person name="Nusbaum C."/>
            <person name="Birren B."/>
        </authorList>
    </citation>
    <scope>NUCLEOTIDE SEQUENCE</scope>
    <source>
        <strain evidence="15">R3-111a-1</strain>
    </source>
</reference>
<evidence type="ECO:0000256" key="4">
    <source>
        <dbReference type="ARBA" id="ARBA00007495"/>
    </source>
</evidence>
<dbReference type="eggNOG" id="ENOG502QR4K">
    <property type="taxonomic scope" value="Eukaryota"/>
</dbReference>
<evidence type="ECO:0000256" key="10">
    <source>
        <dbReference type="ARBA" id="ARBA00023326"/>
    </source>
</evidence>
<keyword evidence="9 11" id="KW-0326">Glycosidase</keyword>
<dbReference type="AlphaFoldDB" id="J3NZ13"/>
<feature type="region of interest" description="Disordered" evidence="12">
    <location>
        <begin position="373"/>
        <end position="413"/>
    </location>
</feature>
<dbReference type="PANTHER" id="PTHR31490:SF35">
    <property type="entry name" value="ENDO-1,4-BETA-XYLANASE"/>
    <property type="match status" value="1"/>
</dbReference>
<dbReference type="PROSITE" id="PS51760">
    <property type="entry name" value="GH10_2"/>
    <property type="match status" value="1"/>
</dbReference>
<comment type="similarity">
    <text evidence="4 11">Belongs to the glycosyl hydrolase 10 (cellulase F) family.</text>
</comment>
<keyword evidence="17" id="KW-1185">Reference proteome</keyword>
<keyword evidence="13" id="KW-0732">Signal</keyword>
<dbReference type="GO" id="GO:0045493">
    <property type="term" value="P:xylan catabolic process"/>
    <property type="evidence" value="ECO:0007669"/>
    <property type="project" value="UniProtKB-KW"/>
</dbReference>
<keyword evidence="5" id="KW-0964">Secreted</keyword>
<proteinExistence type="inferred from homology"/>
<evidence type="ECO:0000256" key="7">
    <source>
        <dbReference type="ARBA" id="ARBA00022801"/>
    </source>
</evidence>
<dbReference type="InterPro" id="IPR017853">
    <property type="entry name" value="GH"/>
</dbReference>
<evidence type="ECO:0000256" key="6">
    <source>
        <dbReference type="ARBA" id="ARBA00022651"/>
    </source>
</evidence>
<comment type="catalytic activity">
    <reaction evidence="1 11">
        <text>Endohydrolysis of (1-&gt;4)-beta-D-xylosidic linkages in xylans.</text>
        <dbReference type="EC" id="3.2.1.8"/>
    </reaction>
</comment>
<dbReference type="SUPFAM" id="SSF51445">
    <property type="entry name" value="(Trans)glycosidases"/>
    <property type="match status" value="1"/>
</dbReference>
<evidence type="ECO:0000259" key="14">
    <source>
        <dbReference type="PROSITE" id="PS51760"/>
    </source>
</evidence>
<dbReference type="GO" id="GO:0005576">
    <property type="term" value="C:extracellular region"/>
    <property type="evidence" value="ECO:0007669"/>
    <property type="project" value="UniProtKB-SubCell"/>
</dbReference>
<dbReference type="Proteomes" id="UP000006039">
    <property type="component" value="Unassembled WGS sequence"/>
</dbReference>
<evidence type="ECO:0000256" key="13">
    <source>
        <dbReference type="SAM" id="SignalP"/>
    </source>
</evidence>
<evidence type="ECO:0000256" key="11">
    <source>
        <dbReference type="RuleBase" id="RU361174"/>
    </source>
</evidence>
<reference evidence="16" key="5">
    <citation type="submission" date="2018-04" db="UniProtKB">
        <authorList>
            <consortium name="EnsemblFungi"/>
        </authorList>
    </citation>
    <scope>IDENTIFICATION</scope>
    <source>
        <strain evidence="16">R3-111a-1</strain>
    </source>
</reference>
<reference evidence="16" key="4">
    <citation type="journal article" date="2015" name="G3 (Bethesda)">
        <title>Genome sequences of three phytopathogenic species of the Magnaporthaceae family of fungi.</title>
        <authorList>
            <person name="Okagaki L.H."/>
            <person name="Nunes C.C."/>
            <person name="Sailsbery J."/>
            <person name="Clay B."/>
            <person name="Brown D."/>
            <person name="John T."/>
            <person name="Oh Y."/>
            <person name="Young N."/>
            <person name="Fitzgerald M."/>
            <person name="Haas B.J."/>
            <person name="Zeng Q."/>
            <person name="Young S."/>
            <person name="Adiconis X."/>
            <person name="Fan L."/>
            <person name="Levin J.Z."/>
            <person name="Mitchell T.K."/>
            <person name="Okubara P.A."/>
            <person name="Farman M.L."/>
            <person name="Kohn L.M."/>
            <person name="Birren B."/>
            <person name="Ma L.-J."/>
            <person name="Dean R.A."/>
        </authorList>
    </citation>
    <scope>NUCLEOTIDE SEQUENCE</scope>
    <source>
        <strain evidence="16">R3-111a-1</strain>
    </source>
</reference>
<keyword evidence="10 11" id="KW-0624">Polysaccharide degradation</keyword>
<evidence type="ECO:0000256" key="5">
    <source>
        <dbReference type="ARBA" id="ARBA00022525"/>
    </source>
</evidence>
<dbReference type="Gene3D" id="3.20.20.80">
    <property type="entry name" value="Glycosidases"/>
    <property type="match status" value="1"/>
</dbReference>
<evidence type="ECO:0000256" key="3">
    <source>
        <dbReference type="ARBA" id="ARBA00004851"/>
    </source>
</evidence>
<dbReference type="PRINTS" id="PR00134">
    <property type="entry name" value="GLHYDRLASE10"/>
</dbReference>
<feature type="domain" description="GH10" evidence="14">
    <location>
        <begin position="40"/>
        <end position="350"/>
    </location>
</feature>
<dbReference type="InterPro" id="IPR044846">
    <property type="entry name" value="GH10"/>
</dbReference>
<reference evidence="17" key="1">
    <citation type="submission" date="2010-07" db="EMBL/GenBank/DDBJ databases">
        <title>The genome sequence of Gaeumannomyces graminis var. tritici strain R3-111a-1.</title>
        <authorList>
            <consortium name="The Broad Institute Genome Sequencing Platform"/>
            <person name="Ma L.-J."/>
            <person name="Dead R."/>
            <person name="Young S."/>
            <person name="Zeng Q."/>
            <person name="Koehrsen M."/>
            <person name="Alvarado L."/>
            <person name="Berlin A."/>
            <person name="Chapman S.B."/>
            <person name="Chen Z."/>
            <person name="Freedman E."/>
            <person name="Gellesch M."/>
            <person name="Goldberg J."/>
            <person name="Griggs A."/>
            <person name="Gujja S."/>
            <person name="Heilman E.R."/>
            <person name="Heiman D."/>
            <person name="Hepburn T."/>
            <person name="Howarth C."/>
            <person name="Jen D."/>
            <person name="Larson L."/>
            <person name="Mehta T."/>
            <person name="Neiman D."/>
            <person name="Pearson M."/>
            <person name="Roberts A."/>
            <person name="Saif S."/>
            <person name="Shea T."/>
            <person name="Shenoy N."/>
            <person name="Sisk P."/>
            <person name="Stolte C."/>
            <person name="Sykes S."/>
            <person name="Walk T."/>
            <person name="White J."/>
            <person name="Yandava C."/>
            <person name="Haas B."/>
            <person name="Nusbaum C."/>
            <person name="Birren B."/>
        </authorList>
    </citation>
    <scope>NUCLEOTIDE SEQUENCE [LARGE SCALE GENOMIC DNA]</scope>
    <source>
        <strain evidence="17">R3-111a-1</strain>
    </source>
</reference>
<comment type="subcellular location">
    <subcellularLocation>
        <location evidence="2">Secreted</location>
    </subcellularLocation>
</comment>
<dbReference type="STRING" id="644352.J3NZ13"/>
<keyword evidence="7 11" id="KW-0378">Hydrolase</keyword>
<gene>
    <name evidence="16" type="primary">20346971</name>
    <name evidence="15" type="ORF">GGTG_06513</name>
</gene>
<dbReference type="VEuPathDB" id="FungiDB:GGTG_06513"/>
<evidence type="ECO:0000313" key="16">
    <source>
        <dbReference type="EnsemblFungi" id="EJT76596"/>
    </source>
</evidence>